<dbReference type="Gene3D" id="3.80.10.10">
    <property type="entry name" value="Ribonuclease Inhibitor"/>
    <property type="match status" value="2"/>
</dbReference>
<protein>
    <submittedName>
        <fullName evidence="1">Uncharacterized protein</fullName>
    </submittedName>
</protein>
<evidence type="ECO:0000313" key="2">
    <source>
        <dbReference type="Proteomes" id="UP000318571"/>
    </source>
</evidence>
<dbReference type="EMBL" id="VCGU01000001">
    <property type="protein sequence ID" value="TRY81135.1"/>
    <property type="molecule type" value="Genomic_DNA"/>
</dbReference>
<dbReference type="Proteomes" id="UP000318571">
    <property type="component" value="Chromosome 12"/>
</dbReference>
<reference evidence="1 2" key="1">
    <citation type="journal article" date="2018" name="Nat. Ecol. Evol.">
        <title>Genomic signatures of mitonuclear coevolution across populations of Tigriopus californicus.</title>
        <authorList>
            <person name="Barreto F.S."/>
            <person name="Watson E.T."/>
            <person name="Lima T.G."/>
            <person name="Willett C.S."/>
            <person name="Edmands S."/>
            <person name="Li W."/>
            <person name="Burton R.S."/>
        </authorList>
    </citation>
    <scope>NUCLEOTIDE SEQUENCE [LARGE SCALE GENOMIC DNA]</scope>
    <source>
        <strain evidence="1 2">San Diego</strain>
    </source>
</reference>
<name>A0A553PTX8_TIGCA</name>
<dbReference type="InterPro" id="IPR032675">
    <property type="entry name" value="LRR_dom_sf"/>
</dbReference>
<evidence type="ECO:0000313" key="1">
    <source>
        <dbReference type="EMBL" id="TRY81135.1"/>
    </source>
</evidence>
<keyword evidence="2" id="KW-1185">Reference proteome</keyword>
<organism evidence="1 2">
    <name type="scientific">Tigriopus californicus</name>
    <name type="common">Marine copepod</name>
    <dbReference type="NCBI Taxonomy" id="6832"/>
    <lineage>
        <taxon>Eukaryota</taxon>
        <taxon>Metazoa</taxon>
        <taxon>Ecdysozoa</taxon>
        <taxon>Arthropoda</taxon>
        <taxon>Crustacea</taxon>
        <taxon>Multicrustacea</taxon>
        <taxon>Hexanauplia</taxon>
        <taxon>Copepoda</taxon>
        <taxon>Harpacticoida</taxon>
        <taxon>Harpacticidae</taxon>
        <taxon>Tigriopus</taxon>
    </lineage>
</organism>
<comment type="caution">
    <text evidence="1">The sequence shown here is derived from an EMBL/GenBank/DDBJ whole genome shotgun (WGS) entry which is preliminary data.</text>
</comment>
<dbReference type="AlphaFoldDB" id="A0A553PTX8"/>
<dbReference type="SUPFAM" id="SSF52047">
    <property type="entry name" value="RNI-like"/>
    <property type="match status" value="1"/>
</dbReference>
<proteinExistence type="predicted"/>
<gene>
    <name evidence="1" type="ORF">TCAL_12677</name>
</gene>
<sequence>MPRPVVPPTLYTLALRNNAQMLYQGLRAVDQLWEPPKMTLNAPRSSPSGSPHNLSTSQLFLAPLSSEEEQEEQQRLNMVQLIRDWLMQTPTLVMEDLIASLLKHTEKTLNDDRDQKLIKALINIERMKVSDIFFGVHALFAVLVDTPISKLEFSAKLWVCLWDYEQIMQSSYIHDRVCESLPRMRNLVQINLPQVATDKLCFLISEHLPLIRELNLDHSRVTDKGIKFLCGIKTLMGKSSPSEGQSQSSDVDQALQEQAALSVWHATTTESTMVARSISFESPCTTSSPIGSPGGSAGREKYCSQIQKLSLDGCLNLSESVIWLALKKLNTLKMLKYHHAFSVAEIMNKELNNLSSEEVAQLHFKLIHYNHPFPYGINVPTSLVQRISAVCPNITELNIVTEDSCVEAFSHMKHLKSVSIELEDWFGLGLFGFLKTMGSQIQELAISCSSDAEASFPPGGGQAFQLFNTGLKLARALCDPDSLKKLNIAGRCVKLQCLSLEGNFSSFMTHGFIMSLLAKNPLEQLGIFDIGGADIALGPQTALLLLKLPNILELRLSTWKLSDQDFNSLKTFVKDHGFHVYLTRGGPSHSE</sequence>
<accession>A0A553PTX8</accession>